<dbReference type="EMBL" id="QSFS01000015">
    <property type="protein sequence ID" value="RHA67253.1"/>
    <property type="molecule type" value="Genomic_DNA"/>
</dbReference>
<feature type="transmembrane region" description="Helical" evidence="1">
    <location>
        <begin position="34"/>
        <end position="53"/>
    </location>
</feature>
<dbReference type="AlphaFoldDB" id="A0A413SIL9"/>
<gene>
    <name evidence="2" type="ORF">DW924_12520</name>
</gene>
<proteinExistence type="predicted"/>
<name>A0A413SIL9_9FIRM</name>
<keyword evidence="1" id="KW-1133">Transmembrane helix</keyword>
<dbReference type="Proteomes" id="UP000285642">
    <property type="component" value="Unassembled WGS sequence"/>
</dbReference>
<reference evidence="2 3" key="1">
    <citation type="submission" date="2018-08" db="EMBL/GenBank/DDBJ databases">
        <title>A genome reference for cultivated species of the human gut microbiota.</title>
        <authorList>
            <person name="Zou Y."/>
            <person name="Xue W."/>
            <person name="Luo G."/>
        </authorList>
    </citation>
    <scope>NUCLEOTIDE SEQUENCE [LARGE SCALE GENOMIC DNA]</scope>
    <source>
        <strain evidence="2 3">AM42-8</strain>
    </source>
</reference>
<feature type="transmembrane region" description="Helical" evidence="1">
    <location>
        <begin position="73"/>
        <end position="94"/>
    </location>
</feature>
<keyword evidence="1" id="KW-0472">Membrane</keyword>
<protein>
    <submittedName>
        <fullName evidence="2">Uncharacterized protein</fullName>
    </submittedName>
</protein>
<keyword evidence="1" id="KW-0812">Transmembrane</keyword>
<evidence type="ECO:0000313" key="3">
    <source>
        <dbReference type="Proteomes" id="UP000285642"/>
    </source>
</evidence>
<sequence length="192" mass="21672">MTRKEQIATDGRRYGDYESRYLNKGVKWRIRAEATYITMLLVIALGGLFFNFLGEFEQYFQLTGERAIIFHKALYCVLAGLLGGATFGMKYFYRVVARGLWNKDRVFWRLFSPLIAVSLSVVMSAIMIKDVSSSSSMAITIGYLTGYFSDEAVSKMYDVACVLFLQGNNHADKADDKINGEQAEDSGQVEKL</sequence>
<comment type="caution">
    <text evidence="2">The sequence shown here is derived from an EMBL/GenBank/DDBJ whole genome shotgun (WGS) entry which is preliminary data.</text>
</comment>
<organism evidence="2 3">
    <name type="scientific">Dorea formicigenerans</name>
    <dbReference type="NCBI Taxonomy" id="39486"/>
    <lineage>
        <taxon>Bacteria</taxon>
        <taxon>Bacillati</taxon>
        <taxon>Bacillota</taxon>
        <taxon>Clostridia</taxon>
        <taxon>Lachnospirales</taxon>
        <taxon>Lachnospiraceae</taxon>
        <taxon>Dorea</taxon>
    </lineage>
</organism>
<feature type="transmembrane region" description="Helical" evidence="1">
    <location>
        <begin position="106"/>
        <end position="128"/>
    </location>
</feature>
<evidence type="ECO:0000256" key="1">
    <source>
        <dbReference type="SAM" id="Phobius"/>
    </source>
</evidence>
<evidence type="ECO:0000313" key="2">
    <source>
        <dbReference type="EMBL" id="RHA67253.1"/>
    </source>
</evidence>
<accession>A0A413SIL9</accession>
<dbReference type="RefSeq" id="WP_118364897.1">
    <property type="nucleotide sequence ID" value="NZ_QSFS01000015.1"/>
</dbReference>